<dbReference type="EMBL" id="MFYX01000085">
    <property type="protein sequence ID" value="OGK03589.1"/>
    <property type="molecule type" value="Genomic_DNA"/>
</dbReference>
<dbReference type="GO" id="GO:0004853">
    <property type="term" value="F:uroporphyrinogen decarboxylase activity"/>
    <property type="evidence" value="ECO:0007669"/>
    <property type="project" value="InterPro"/>
</dbReference>
<proteinExistence type="predicted"/>
<comment type="caution">
    <text evidence="2">The sequence shown here is derived from an EMBL/GenBank/DDBJ whole genome shotgun (WGS) entry which is preliminary data.</text>
</comment>
<evidence type="ECO:0000313" key="3">
    <source>
        <dbReference type="Proteomes" id="UP000179243"/>
    </source>
</evidence>
<dbReference type="AlphaFoldDB" id="A0A1F7FA82"/>
<dbReference type="Pfam" id="PF01208">
    <property type="entry name" value="URO-D"/>
    <property type="match status" value="1"/>
</dbReference>
<dbReference type="InterPro" id="IPR052024">
    <property type="entry name" value="Methanogen_methyltrans"/>
</dbReference>
<dbReference type="GO" id="GO:0006779">
    <property type="term" value="P:porphyrin-containing compound biosynthetic process"/>
    <property type="evidence" value="ECO:0007669"/>
    <property type="project" value="InterPro"/>
</dbReference>
<protein>
    <recommendedName>
        <fullName evidence="1">Uroporphyrinogen decarboxylase (URO-D) domain-containing protein</fullName>
    </recommendedName>
</protein>
<dbReference type="InterPro" id="IPR038071">
    <property type="entry name" value="UROD/MetE-like_sf"/>
</dbReference>
<feature type="domain" description="Uroporphyrinogen decarboxylase (URO-D)" evidence="1">
    <location>
        <begin position="127"/>
        <end position="372"/>
    </location>
</feature>
<reference evidence="2 3" key="1">
    <citation type="journal article" date="2016" name="Nat. Commun.">
        <title>Thousands of microbial genomes shed light on interconnected biogeochemical processes in an aquifer system.</title>
        <authorList>
            <person name="Anantharaman K."/>
            <person name="Brown C.T."/>
            <person name="Hug L.A."/>
            <person name="Sharon I."/>
            <person name="Castelle C.J."/>
            <person name="Probst A.J."/>
            <person name="Thomas B.C."/>
            <person name="Singh A."/>
            <person name="Wilkins M.J."/>
            <person name="Karaoz U."/>
            <person name="Brodie E.L."/>
            <person name="Williams K.H."/>
            <person name="Hubbard S.S."/>
            <person name="Banfield J.F."/>
        </authorList>
    </citation>
    <scope>NUCLEOTIDE SEQUENCE [LARGE SCALE GENOMIC DNA]</scope>
</reference>
<dbReference type="Proteomes" id="UP000179243">
    <property type="component" value="Unassembled WGS sequence"/>
</dbReference>
<name>A0A1F7FA82_UNCRA</name>
<dbReference type="InterPro" id="IPR000257">
    <property type="entry name" value="Uroporphyrinogen_deCOase"/>
</dbReference>
<organism evidence="2 3">
    <name type="scientific">Candidatus Raymondbacteria bacterium RIFOXYD12_FULL_49_13</name>
    <dbReference type="NCBI Taxonomy" id="1817890"/>
    <lineage>
        <taxon>Bacteria</taxon>
        <taxon>Raymondiibacteriota</taxon>
    </lineage>
</organism>
<dbReference type="SUPFAM" id="SSF51726">
    <property type="entry name" value="UROD/MetE-like"/>
    <property type="match status" value="1"/>
</dbReference>
<gene>
    <name evidence="2" type="ORF">A2519_11785</name>
</gene>
<dbReference type="PANTHER" id="PTHR47099">
    <property type="entry name" value="METHYLCOBAMIDE:COM METHYLTRANSFERASE MTBA"/>
    <property type="match status" value="1"/>
</dbReference>
<evidence type="ECO:0000313" key="2">
    <source>
        <dbReference type="EMBL" id="OGK03589.1"/>
    </source>
</evidence>
<accession>A0A1F7FA82</accession>
<evidence type="ECO:0000259" key="1">
    <source>
        <dbReference type="Pfam" id="PF01208"/>
    </source>
</evidence>
<dbReference type="Gene3D" id="3.20.20.210">
    <property type="match status" value="1"/>
</dbReference>
<sequence>MTSKQRVLDTVEGRIPDRVPIGEFAIDSDTVEKIIGHETYLRAKAKSQIAFWEGRHDEVAESWRKDHIELFRKLELDIITFPMYTWDVPRPSDDPPPRKVDAATWEDTHGRVFKFSEATADITCVSDPVMDRKVFAKEEFEKEPDPSAPDKRSRAILDSVITVFKNEKFIIGPSGGEVGIVLLGGMERGMEELLTNPEAVSAATAYYLKKQTAADPLCIHPDSDAIMWGQDFCFNSGPFIDPEMFRQLFFAANKERVDTIHRKHGKKVFKHCCGNTQILLDMFVDMGYDVYQSIQPTAGMDVCAVKRSHGHKIGLWGGVALEHLIGGTMDDVRTDVRRAMQCAKEGGRFILGASHSIAVGAKYDNYMAMIDEYWKHCSY</sequence>
<dbReference type="PANTHER" id="PTHR47099:SF1">
    <property type="entry name" value="METHYLCOBAMIDE:COM METHYLTRANSFERASE MTBA"/>
    <property type="match status" value="1"/>
</dbReference>